<dbReference type="InterPro" id="IPR006035">
    <property type="entry name" value="Ureohydrolase"/>
</dbReference>
<dbReference type="RefSeq" id="WP_155036538.1">
    <property type="nucleotide sequence ID" value="NZ_JBHTIG010000056.1"/>
</dbReference>
<evidence type="ECO:0000313" key="2">
    <source>
        <dbReference type="EMBL" id="MTH30558.1"/>
    </source>
</evidence>
<dbReference type="InterPro" id="IPR023696">
    <property type="entry name" value="Ureohydrolase_dom_sf"/>
</dbReference>
<reference evidence="2 3" key="1">
    <citation type="journal article" date="2006" name="Int. J. Syst. Evol. Microbiol.">
        <title>Myroides pelagicus sp. nov., isolated from seawater in Thailand.</title>
        <authorList>
            <person name="Yoon J."/>
            <person name="Maneerat S."/>
            <person name="Kawai F."/>
            <person name="Yokota A."/>
        </authorList>
    </citation>
    <scope>NUCLEOTIDE SEQUENCE [LARGE SCALE GENOMIC DNA]</scope>
    <source>
        <strain evidence="2 3">SM1T</strain>
    </source>
</reference>
<dbReference type="Gene3D" id="3.40.800.10">
    <property type="entry name" value="Ureohydrolase domain"/>
    <property type="match status" value="1"/>
</dbReference>
<dbReference type="GO" id="GO:0016813">
    <property type="term" value="F:hydrolase activity, acting on carbon-nitrogen (but not peptide) bonds, in linear amidines"/>
    <property type="evidence" value="ECO:0007669"/>
    <property type="project" value="UniProtKB-ARBA"/>
</dbReference>
<accession>A0A7K1GP51</accession>
<dbReference type="GO" id="GO:0046872">
    <property type="term" value="F:metal ion binding"/>
    <property type="evidence" value="ECO:0007669"/>
    <property type="project" value="InterPro"/>
</dbReference>
<dbReference type="OrthoDB" id="931936at2"/>
<dbReference type="Proteomes" id="UP000488936">
    <property type="component" value="Unassembled WGS sequence"/>
</dbReference>
<gene>
    <name evidence="2" type="ORF">GJV77_11680</name>
</gene>
<dbReference type="PROSITE" id="PS51409">
    <property type="entry name" value="ARGINASE_2"/>
    <property type="match status" value="1"/>
</dbReference>
<evidence type="ECO:0000313" key="3">
    <source>
        <dbReference type="Proteomes" id="UP000488936"/>
    </source>
</evidence>
<dbReference type="SUPFAM" id="SSF52768">
    <property type="entry name" value="Arginase/deacetylase"/>
    <property type="match status" value="1"/>
</dbReference>
<dbReference type="CDD" id="cd09988">
    <property type="entry name" value="Formimidoylglutamase"/>
    <property type="match status" value="1"/>
</dbReference>
<organism evidence="2 3">
    <name type="scientific">Myroides pelagicus</name>
    <dbReference type="NCBI Taxonomy" id="270914"/>
    <lineage>
        <taxon>Bacteria</taxon>
        <taxon>Pseudomonadati</taxon>
        <taxon>Bacteroidota</taxon>
        <taxon>Flavobacteriia</taxon>
        <taxon>Flavobacteriales</taxon>
        <taxon>Flavobacteriaceae</taxon>
        <taxon>Myroides</taxon>
    </lineage>
</organism>
<comment type="similarity">
    <text evidence="1">Belongs to the arginase family.</text>
</comment>
<dbReference type="EMBL" id="WMJY01000030">
    <property type="protein sequence ID" value="MTH30558.1"/>
    <property type="molecule type" value="Genomic_DNA"/>
</dbReference>
<keyword evidence="3" id="KW-1185">Reference proteome</keyword>
<proteinExistence type="inferred from homology"/>
<sequence>MIYELLTPLSDELVDFIDGVPAQALGKKVTFFREKEFYDYSKYQIAIIGVQDNRGAGVDDLEVVDIGKIRKSLYALYPGNWDLRIIDLGDILAGDTIEDTYFALKCLTSDLIKHNVLPIVIGGGQDLTYGIYRGYNELHQLVNLVSIDAKLDIAKGASLPVESFLSRIVLEEPVNLFNFANLGYQTFYNAQEEIDLIENLYFEAYRLGEVSSNIRIAEPVLRDADIVSLDLGSVKSGDSGNHRQFNPNGFDGKEICSLSRYAGLSDRVSCFGVFNYNNTRNEALLIAQILWYFIEGVNYRAGEYPFEKKESYFKYIVPIEGYDDLVFYKSDVSGRWWVEIPVVEFENNKGVSLMPCNEEEYIMATKQEMPERWWKALKRSLL</sequence>
<name>A0A7K1GP51_9FLAO</name>
<dbReference type="Pfam" id="PF00491">
    <property type="entry name" value="Arginase"/>
    <property type="match status" value="1"/>
</dbReference>
<protein>
    <submittedName>
        <fullName evidence="2">Arginase</fullName>
    </submittedName>
</protein>
<dbReference type="AlphaFoldDB" id="A0A7K1GP51"/>
<evidence type="ECO:0000256" key="1">
    <source>
        <dbReference type="PROSITE-ProRule" id="PRU00742"/>
    </source>
</evidence>
<comment type="caution">
    <text evidence="2">The sequence shown here is derived from an EMBL/GenBank/DDBJ whole genome shotgun (WGS) entry which is preliminary data.</text>
</comment>